<dbReference type="GO" id="GO:1990189">
    <property type="term" value="F:protein N-terminal-serine acetyltransferase activity"/>
    <property type="evidence" value="ECO:0007669"/>
    <property type="project" value="TreeGrafter"/>
</dbReference>
<reference evidence="6 7" key="1">
    <citation type="journal article" date="2015" name="Sci. Rep.">
        <title>Genome of the facultative scuticociliatosis pathogen Pseudocohnilembus persalinus provides insight into its virulence through horizontal gene transfer.</title>
        <authorList>
            <person name="Xiong J."/>
            <person name="Wang G."/>
            <person name="Cheng J."/>
            <person name="Tian M."/>
            <person name="Pan X."/>
            <person name="Warren A."/>
            <person name="Jiang C."/>
            <person name="Yuan D."/>
            <person name="Miao W."/>
        </authorList>
    </citation>
    <scope>NUCLEOTIDE SEQUENCE [LARGE SCALE GENOMIC DNA]</scope>
    <source>
        <strain evidence="6">36N120E</strain>
    </source>
</reference>
<dbReference type="GO" id="GO:1990190">
    <property type="term" value="F:protein-N-terminal-glutamate acetyltransferase activity"/>
    <property type="evidence" value="ECO:0007669"/>
    <property type="project" value="TreeGrafter"/>
</dbReference>
<dbReference type="PANTHER" id="PTHR23091">
    <property type="entry name" value="N-TERMINAL ACETYLTRANSFERASE"/>
    <property type="match status" value="1"/>
</dbReference>
<evidence type="ECO:0000313" key="6">
    <source>
        <dbReference type="EMBL" id="KRW98505.1"/>
    </source>
</evidence>
<dbReference type="AlphaFoldDB" id="A0A0V0Q8E5"/>
<dbReference type="Gene3D" id="3.40.630.30">
    <property type="match status" value="1"/>
</dbReference>
<dbReference type="Pfam" id="PF00583">
    <property type="entry name" value="Acetyltransf_1"/>
    <property type="match status" value="1"/>
</dbReference>
<dbReference type="OMA" id="MSMQNAN"/>
<dbReference type="OrthoDB" id="25586at2759"/>
<feature type="compositionally biased region" description="Acidic residues" evidence="4">
    <location>
        <begin position="187"/>
        <end position="197"/>
    </location>
</feature>
<dbReference type="InterPro" id="IPR016181">
    <property type="entry name" value="Acyl_CoA_acyltransferase"/>
</dbReference>
<dbReference type="PANTHER" id="PTHR23091:SF4">
    <property type="entry name" value="N-TERMINAL AMINO-ACID N(ALPHA)-ACETYLTRANSFERASE NATA"/>
    <property type="match status" value="1"/>
</dbReference>
<gene>
    <name evidence="6" type="ORF">PPERSA_00102</name>
</gene>
<protein>
    <submittedName>
        <fullName evidence="6">Acyl-CoA N-acyltransferase</fullName>
    </submittedName>
</protein>
<dbReference type="SUPFAM" id="SSF55729">
    <property type="entry name" value="Acyl-CoA N-acyltransferases (Nat)"/>
    <property type="match status" value="1"/>
</dbReference>
<dbReference type="EMBL" id="LDAU01000242">
    <property type="protein sequence ID" value="KRW98505.1"/>
    <property type="molecule type" value="Genomic_DNA"/>
</dbReference>
<dbReference type="FunFam" id="3.40.630.30:FF:000037">
    <property type="entry name" value="N-alpha-acetyltransferase daf-31-like"/>
    <property type="match status" value="1"/>
</dbReference>
<dbReference type="InterPro" id="IPR045047">
    <property type="entry name" value="Ard1-like"/>
</dbReference>
<dbReference type="Proteomes" id="UP000054937">
    <property type="component" value="Unassembled WGS sequence"/>
</dbReference>
<keyword evidence="2 6" id="KW-0012">Acyltransferase</keyword>
<comment type="caution">
    <text evidence="6">The sequence shown here is derived from an EMBL/GenBank/DDBJ whole genome shotgun (WGS) entry which is preliminary data.</text>
</comment>
<evidence type="ECO:0000256" key="1">
    <source>
        <dbReference type="ARBA" id="ARBA00022679"/>
    </source>
</evidence>
<keyword evidence="1 6" id="KW-0808">Transferase</keyword>
<evidence type="ECO:0000313" key="7">
    <source>
        <dbReference type="Proteomes" id="UP000054937"/>
    </source>
</evidence>
<evidence type="ECO:0000256" key="2">
    <source>
        <dbReference type="ARBA" id="ARBA00023315"/>
    </source>
</evidence>
<keyword evidence="7" id="KW-1185">Reference proteome</keyword>
<proteinExistence type="inferred from homology"/>
<dbReference type="GO" id="GO:0031415">
    <property type="term" value="C:NatA complex"/>
    <property type="evidence" value="ECO:0007669"/>
    <property type="project" value="InterPro"/>
</dbReference>
<name>A0A0V0Q8E5_PSEPJ</name>
<evidence type="ECO:0000259" key="5">
    <source>
        <dbReference type="PROSITE" id="PS51186"/>
    </source>
</evidence>
<dbReference type="PROSITE" id="PS51186">
    <property type="entry name" value="GNAT"/>
    <property type="match status" value="1"/>
</dbReference>
<feature type="region of interest" description="Disordered" evidence="4">
    <location>
        <begin position="177"/>
        <end position="205"/>
    </location>
</feature>
<organism evidence="6 7">
    <name type="scientific">Pseudocohnilembus persalinus</name>
    <name type="common">Ciliate</name>
    <dbReference type="NCBI Taxonomy" id="266149"/>
    <lineage>
        <taxon>Eukaryota</taxon>
        <taxon>Sar</taxon>
        <taxon>Alveolata</taxon>
        <taxon>Ciliophora</taxon>
        <taxon>Intramacronucleata</taxon>
        <taxon>Oligohymenophorea</taxon>
        <taxon>Scuticociliatia</taxon>
        <taxon>Philasterida</taxon>
        <taxon>Pseudocohnilembidae</taxon>
        <taxon>Pseudocohnilembus</taxon>
    </lineage>
</organism>
<evidence type="ECO:0000256" key="4">
    <source>
        <dbReference type="SAM" id="MobiDB-lite"/>
    </source>
</evidence>
<dbReference type="InterPro" id="IPR000182">
    <property type="entry name" value="GNAT_dom"/>
</dbReference>
<dbReference type="InParanoid" id="A0A0V0Q8E5"/>
<comment type="similarity">
    <text evidence="3">Belongs to the acetyltransferase family. ARD1 subfamily.</text>
</comment>
<feature type="domain" description="N-acetyltransferase" evidence="5">
    <location>
        <begin position="2"/>
        <end position="152"/>
    </location>
</feature>
<accession>A0A0V0Q8E5</accession>
<dbReference type="CDD" id="cd04301">
    <property type="entry name" value="NAT_SF"/>
    <property type="match status" value="1"/>
</dbReference>
<dbReference type="FunCoup" id="A0A0V0Q8E5">
    <property type="interactions" value="192"/>
</dbReference>
<evidence type="ECO:0000256" key="3">
    <source>
        <dbReference type="ARBA" id="ARBA00025786"/>
    </source>
</evidence>
<feature type="compositionally biased region" description="Basic and acidic residues" evidence="4">
    <location>
        <begin position="177"/>
        <end position="186"/>
    </location>
</feature>
<sequence>MVSIRRAEFEDFLQMQNCNLWCLPENYTAKYYFYHFLSWPHLLQVAEDSNGKIVGYVLAKIEEESDEIHGHITSLSVLRSHRKLGIAYKLMQETHKEMQEVYEAVKCSLHVRVSNRAALGLYKGKLCYEIYDVEKQYYADQEDAYNMIKYFKKELRPNRLPFEDEEIKKMADDLKKQKELAKKKQQEEDDSDNEDIEAGGKNKKN</sequence>